<evidence type="ECO:0000313" key="3">
    <source>
        <dbReference type="EMBL" id="OAF55125.1"/>
    </source>
</evidence>
<reference evidence="3" key="1">
    <citation type="submission" date="2016-03" db="EMBL/GenBank/DDBJ databases">
        <title>Updated assembly of Pseudogymnoascus destructans, the fungus causing white-nose syndrome of bats.</title>
        <authorList>
            <person name="Palmer J.M."/>
            <person name="Drees K.P."/>
            <person name="Foster J.T."/>
            <person name="Lindner D.L."/>
        </authorList>
    </citation>
    <scope>NUCLEOTIDE SEQUENCE [LARGE SCALE GENOMIC DNA]</scope>
    <source>
        <strain evidence="3">20631-21</strain>
    </source>
</reference>
<protein>
    <recommendedName>
        <fullName evidence="2">Transposase MuDR plant domain-containing protein</fullName>
    </recommendedName>
</protein>
<dbReference type="VEuPathDB" id="FungiDB:GMDG_03836"/>
<feature type="compositionally biased region" description="Pro residues" evidence="1">
    <location>
        <begin position="38"/>
        <end position="47"/>
    </location>
</feature>
<feature type="region of interest" description="Disordered" evidence="1">
    <location>
        <begin position="18"/>
        <end position="50"/>
    </location>
</feature>
<name>A0A176ZYK5_9PEZI</name>
<dbReference type="RefSeq" id="XP_024320427.1">
    <property type="nucleotide sequence ID" value="XM_024472038.1"/>
</dbReference>
<dbReference type="Proteomes" id="UP000077154">
    <property type="component" value="Unassembled WGS sequence"/>
</dbReference>
<proteinExistence type="predicted"/>
<organism evidence="3">
    <name type="scientific">Pseudogymnoascus destructans</name>
    <dbReference type="NCBI Taxonomy" id="655981"/>
    <lineage>
        <taxon>Eukaryota</taxon>
        <taxon>Fungi</taxon>
        <taxon>Dikarya</taxon>
        <taxon>Ascomycota</taxon>
        <taxon>Pezizomycotina</taxon>
        <taxon>Leotiomycetes</taxon>
        <taxon>Thelebolales</taxon>
        <taxon>Thelebolaceae</taxon>
        <taxon>Pseudogymnoascus</taxon>
    </lineage>
</organism>
<feature type="domain" description="Transposase MuDR plant" evidence="2">
    <location>
        <begin position="61"/>
        <end position="114"/>
    </location>
</feature>
<dbReference type="Pfam" id="PF03108">
    <property type="entry name" value="DBD_Tnp_Mut"/>
    <property type="match status" value="1"/>
</dbReference>
<evidence type="ECO:0000256" key="1">
    <source>
        <dbReference type="SAM" id="MobiDB-lite"/>
    </source>
</evidence>
<dbReference type="EMBL" id="KV441411">
    <property type="protein sequence ID" value="OAF55125.1"/>
    <property type="molecule type" value="Genomic_DNA"/>
</dbReference>
<evidence type="ECO:0000259" key="2">
    <source>
        <dbReference type="Pfam" id="PF03108"/>
    </source>
</evidence>
<gene>
    <name evidence="3" type="ORF">VC83_08489</name>
</gene>
<dbReference type="GeneID" id="36291529"/>
<accession>A0A176ZYK5</accession>
<sequence>MAFLKQLSWQYTSSIAWLPPSSDPLETPLGKPSREAQTPPPPPPLPPTMASLAELAAPVDGSEFLDLHAWSRALDDWAVKEKFSCWLQRRDKDGATAACPEEGCAWRVRASTDDKQWKLIVVWGTHSCVGRGQWKL</sequence>
<dbReference type="InterPro" id="IPR004332">
    <property type="entry name" value="Transposase_MuDR"/>
</dbReference>
<dbReference type="AlphaFoldDB" id="A0A176ZYK5"/>
<dbReference type="OrthoDB" id="1435097at2759"/>